<comment type="subcellular location">
    <subcellularLocation>
        <location evidence="1">Host cytoplasm</location>
    </subcellularLocation>
    <subcellularLocation>
        <location evidence="2">Virion</location>
    </subcellularLocation>
</comment>
<keyword evidence="5" id="KW-1143">T=pseudo3 icosahedral capsid protein</keyword>
<proteinExistence type="predicted"/>
<evidence type="ECO:0000256" key="5">
    <source>
        <dbReference type="ARBA" id="ARBA00022706"/>
    </source>
</evidence>
<evidence type="ECO:0000259" key="12">
    <source>
        <dbReference type="Pfam" id="PF22663"/>
    </source>
</evidence>
<evidence type="ECO:0000256" key="2">
    <source>
        <dbReference type="ARBA" id="ARBA00004328"/>
    </source>
</evidence>
<dbReference type="GO" id="GO:0043657">
    <property type="term" value="C:host cell"/>
    <property type="evidence" value="ECO:0007669"/>
    <property type="project" value="UniProtKB-SubCell"/>
</dbReference>
<dbReference type="CDD" id="cd00205">
    <property type="entry name" value="rhv_like"/>
    <property type="match status" value="1"/>
</dbReference>
<evidence type="ECO:0000256" key="1">
    <source>
        <dbReference type="ARBA" id="ARBA00004192"/>
    </source>
</evidence>
<keyword evidence="8" id="KW-0946">Virion</keyword>
<evidence type="ECO:0000256" key="3">
    <source>
        <dbReference type="ARBA" id="ARBA00020107"/>
    </source>
</evidence>
<dbReference type="GO" id="GO:0044423">
    <property type="term" value="C:virion component"/>
    <property type="evidence" value="ECO:0007669"/>
    <property type="project" value="UniProtKB-KW"/>
</dbReference>
<evidence type="ECO:0000256" key="9">
    <source>
        <dbReference type="ARBA" id="ARBA00023200"/>
    </source>
</evidence>
<dbReference type="InterPro" id="IPR029053">
    <property type="entry name" value="Viral_coat"/>
</dbReference>
<dbReference type="SUPFAM" id="SSF88633">
    <property type="entry name" value="Positive stranded ssRNA viruses"/>
    <property type="match status" value="1"/>
</dbReference>
<dbReference type="GO" id="GO:0019062">
    <property type="term" value="P:virion attachment to host cell"/>
    <property type="evidence" value="ECO:0007669"/>
    <property type="project" value="UniProtKB-KW"/>
</dbReference>
<protein>
    <recommendedName>
        <fullName evidence="3">Genome polyprotein</fullName>
    </recommendedName>
</protein>
<evidence type="ECO:0000256" key="6">
    <source>
        <dbReference type="ARBA" id="ARBA00022707"/>
    </source>
</evidence>
<dbReference type="Pfam" id="PF22663">
    <property type="entry name" value="Rhv_5"/>
    <property type="match status" value="1"/>
</dbReference>
<keyword evidence="5" id="KW-0167">Capsid protein</keyword>
<accession>A0A7G0SB90</accession>
<feature type="domain" description="Picornavirus capsid VP1" evidence="12">
    <location>
        <begin position="88"/>
        <end position="299"/>
    </location>
</feature>
<evidence type="ECO:0000256" key="11">
    <source>
        <dbReference type="ARBA" id="ARBA00023296"/>
    </source>
</evidence>
<dbReference type="Gene3D" id="2.60.120.20">
    <property type="match status" value="2"/>
</dbReference>
<dbReference type="EMBL" id="JN867775">
    <property type="protein sequence ID" value="AFJ04552.1"/>
    <property type="molecule type" value="Genomic_RNA"/>
</dbReference>
<feature type="non-terminal residue" evidence="13">
    <location>
        <position position="301"/>
    </location>
</feature>
<sequence length="301" mass="32470">LGLQSTFNFVVPFISASDFRFNSVSTSSALNSDGWISIWLLNPLTYPPNTPPTQQIVMMLSGGSDFTYRLPISPNVVQGIGSEGPHDNMECGIVDDKDASVISGHSVSLPTPHTSTSFFYDRYRFIGVIESTNQNGPKPANPIGTDKKMKNMSSALATSDTERPYSLLSLSPVPSFCGTNVSSFLQAKSSQSGKVMYLMSGDPFLYRCCPFTYIKCDLEFTIIPRIGLGSDYIVRWFPPGAPIDTTQVMTGMSGGASGVADDGITHSAGLFSYNPTFMAKAPTKISAVIPFCLPTSLLPLY</sequence>
<dbReference type="GO" id="GO:0046718">
    <property type="term" value="P:symbiont entry into host cell"/>
    <property type="evidence" value="ECO:0007669"/>
    <property type="project" value="UniProtKB-KW"/>
</dbReference>
<evidence type="ECO:0000256" key="10">
    <source>
        <dbReference type="ARBA" id="ARBA00023288"/>
    </source>
</evidence>
<dbReference type="InterPro" id="IPR033703">
    <property type="entry name" value="Rhv-like"/>
</dbReference>
<reference evidence="13 14" key="1">
    <citation type="journal article" date="2012" name="PLoS ONE">
        <title>Genetic diversity of the genus cosavirus in the family picornaviridae: a new species, recombination, and 26 new genotypes.</title>
        <authorList>
            <person name="Kapusinszky B."/>
            <person name="Phan T.G."/>
            <person name="Kapoor A."/>
            <person name="Delwart E.L."/>
        </authorList>
    </citation>
    <scope>NUCLEOTIDE SEQUENCE [LARGE SCALE GENOMIC DNA]</scope>
    <source>
        <strain evidence="13 14">NG15</strain>
    </source>
</reference>
<dbReference type="InterPro" id="IPR059138">
    <property type="entry name" value="Pico_VP1"/>
</dbReference>
<keyword evidence="10" id="KW-0449">Lipoprotein</keyword>
<keyword evidence="6" id="KW-0519">Myristate</keyword>
<evidence type="ECO:0000313" key="13">
    <source>
        <dbReference type="EMBL" id="AFJ04552.1"/>
    </source>
</evidence>
<organism evidence="13 14">
    <name type="scientific">cosavirus A18</name>
    <dbReference type="NCBI Taxonomy" id="2757786"/>
    <lineage>
        <taxon>Viruses</taxon>
        <taxon>Riboviria</taxon>
        <taxon>Orthornavirae</taxon>
        <taxon>Pisuviricota</taxon>
        <taxon>Pisoniviricetes</taxon>
        <taxon>Picornavirales</taxon>
        <taxon>Picornaviridae</taxon>
        <taxon>Caphthovirinae</taxon>
        <taxon>Cosavirus</taxon>
        <taxon>Cosavirus asiani</taxon>
        <taxon>Cosavirus A</taxon>
    </lineage>
</organism>
<keyword evidence="11" id="KW-1160">Virus entry into host cell</keyword>
<feature type="non-terminal residue" evidence="13">
    <location>
        <position position="1"/>
    </location>
</feature>
<name>A0A7G0SB90_9PICO</name>
<evidence type="ECO:0000256" key="7">
    <source>
        <dbReference type="ARBA" id="ARBA00022804"/>
    </source>
</evidence>
<keyword evidence="4" id="KW-0945">Host-virus interaction</keyword>
<keyword evidence="7" id="KW-1161">Viral attachment to host cell</keyword>
<keyword evidence="9" id="KW-1035">Host cytoplasm</keyword>
<evidence type="ECO:0000313" key="14">
    <source>
        <dbReference type="Proteomes" id="UP000325571"/>
    </source>
</evidence>
<evidence type="ECO:0000256" key="4">
    <source>
        <dbReference type="ARBA" id="ARBA00022581"/>
    </source>
</evidence>
<evidence type="ECO:0000256" key="8">
    <source>
        <dbReference type="ARBA" id="ARBA00022844"/>
    </source>
</evidence>
<dbReference type="Proteomes" id="UP000325571">
    <property type="component" value="Segment"/>
</dbReference>